<accession>A0A6U5D7M2</accession>
<evidence type="ECO:0000256" key="1">
    <source>
        <dbReference type="ARBA" id="ARBA00000971"/>
    </source>
</evidence>
<feature type="domain" description="PPIase FKBP-type" evidence="9">
    <location>
        <begin position="60"/>
        <end position="146"/>
    </location>
</feature>
<evidence type="ECO:0000256" key="8">
    <source>
        <dbReference type="SAM" id="SignalP"/>
    </source>
</evidence>
<dbReference type="EC" id="5.2.1.8" evidence="3 7"/>
<dbReference type="InterPro" id="IPR000774">
    <property type="entry name" value="PPIase_FKBP_N"/>
</dbReference>
<evidence type="ECO:0000313" key="11">
    <source>
        <dbReference type="EMBL" id="CAD8873144.1"/>
    </source>
</evidence>
<dbReference type="GO" id="GO:0006457">
    <property type="term" value="P:protein folding"/>
    <property type="evidence" value="ECO:0007669"/>
    <property type="project" value="InterPro"/>
</dbReference>
<comment type="catalytic activity">
    <reaction evidence="1 7">
        <text>[protein]-peptidylproline (omega=180) = [protein]-peptidylproline (omega=0)</text>
        <dbReference type="Rhea" id="RHEA:16237"/>
        <dbReference type="Rhea" id="RHEA-COMP:10747"/>
        <dbReference type="Rhea" id="RHEA-COMP:10748"/>
        <dbReference type="ChEBI" id="CHEBI:83833"/>
        <dbReference type="ChEBI" id="CHEBI:83834"/>
        <dbReference type="EC" id="5.2.1.8"/>
    </reaction>
</comment>
<dbReference type="InterPro" id="IPR001179">
    <property type="entry name" value="PPIase_FKBP_dom"/>
</dbReference>
<dbReference type="GO" id="GO:0003755">
    <property type="term" value="F:peptidyl-prolyl cis-trans isomerase activity"/>
    <property type="evidence" value="ECO:0007669"/>
    <property type="project" value="UniProtKB-KW"/>
</dbReference>
<name>A0A6U5D7M2_9STRA</name>
<dbReference type="EMBL" id="HBFR01000512">
    <property type="protein sequence ID" value="CAD8873143.1"/>
    <property type="molecule type" value="Transcribed_RNA"/>
</dbReference>
<dbReference type="SUPFAM" id="SSF54534">
    <property type="entry name" value="FKBP-like"/>
    <property type="match status" value="1"/>
</dbReference>
<proteinExistence type="inferred from homology"/>
<evidence type="ECO:0000256" key="6">
    <source>
        <dbReference type="ARBA" id="ARBA00023235"/>
    </source>
</evidence>
<keyword evidence="5 7" id="KW-0697">Rotamase</keyword>
<reference evidence="11" key="1">
    <citation type="submission" date="2021-01" db="EMBL/GenBank/DDBJ databases">
        <authorList>
            <person name="Corre E."/>
            <person name="Pelletier E."/>
            <person name="Niang G."/>
            <person name="Scheremetjew M."/>
            <person name="Finn R."/>
            <person name="Kale V."/>
            <person name="Holt S."/>
            <person name="Cochrane G."/>
            <person name="Meng A."/>
            <person name="Brown T."/>
            <person name="Cohen L."/>
        </authorList>
    </citation>
    <scope>NUCLEOTIDE SEQUENCE</scope>
    <source>
        <strain evidence="11">308</strain>
    </source>
</reference>
<evidence type="ECO:0000256" key="2">
    <source>
        <dbReference type="ARBA" id="ARBA00006577"/>
    </source>
</evidence>
<dbReference type="GO" id="GO:0005783">
    <property type="term" value="C:endoplasmic reticulum"/>
    <property type="evidence" value="ECO:0007669"/>
    <property type="project" value="TreeGrafter"/>
</dbReference>
<evidence type="ECO:0000256" key="7">
    <source>
        <dbReference type="PROSITE-ProRule" id="PRU00277"/>
    </source>
</evidence>
<dbReference type="PANTHER" id="PTHR45779:SF7">
    <property type="entry name" value="PEPTIDYLPROLYL ISOMERASE"/>
    <property type="match status" value="1"/>
</dbReference>
<evidence type="ECO:0000313" key="10">
    <source>
        <dbReference type="EMBL" id="CAD8873143.1"/>
    </source>
</evidence>
<evidence type="ECO:0000256" key="5">
    <source>
        <dbReference type="ARBA" id="ARBA00023110"/>
    </source>
</evidence>
<dbReference type="Pfam" id="PF00254">
    <property type="entry name" value="FKBP_C"/>
    <property type="match status" value="1"/>
</dbReference>
<keyword evidence="4 8" id="KW-0732">Signal</keyword>
<protein>
    <recommendedName>
        <fullName evidence="3 7">peptidylprolyl isomerase</fullName>
        <ecNumber evidence="3 7">5.2.1.8</ecNumber>
    </recommendedName>
</protein>
<organism evidence="11">
    <name type="scientific">Corethron hystrix</name>
    <dbReference type="NCBI Taxonomy" id="216773"/>
    <lineage>
        <taxon>Eukaryota</taxon>
        <taxon>Sar</taxon>
        <taxon>Stramenopiles</taxon>
        <taxon>Ochrophyta</taxon>
        <taxon>Bacillariophyta</taxon>
        <taxon>Coscinodiscophyceae</taxon>
        <taxon>Corethrophycidae</taxon>
        <taxon>Corethrales</taxon>
        <taxon>Corethraceae</taxon>
        <taxon>Corethron</taxon>
    </lineage>
</organism>
<evidence type="ECO:0000256" key="4">
    <source>
        <dbReference type="ARBA" id="ARBA00022729"/>
    </source>
</evidence>
<dbReference type="PROSITE" id="PS50059">
    <property type="entry name" value="FKBP_PPIASE"/>
    <property type="match status" value="1"/>
</dbReference>
<dbReference type="AlphaFoldDB" id="A0A6U5D7M2"/>
<dbReference type="Gene3D" id="3.10.50.40">
    <property type="match status" value="1"/>
</dbReference>
<gene>
    <name evidence="10" type="ORF">CHYS00102_LOCUS301</name>
    <name evidence="11" type="ORF">CHYS00102_LOCUS302</name>
</gene>
<dbReference type="PANTHER" id="PTHR45779">
    <property type="entry name" value="PEPTIDYLPROLYL ISOMERASE"/>
    <property type="match status" value="1"/>
</dbReference>
<dbReference type="InterPro" id="IPR044609">
    <property type="entry name" value="FKBP2/11"/>
</dbReference>
<feature type="signal peptide" evidence="8">
    <location>
        <begin position="1"/>
        <end position="21"/>
    </location>
</feature>
<dbReference type="Pfam" id="PF01346">
    <property type="entry name" value="FKBP_N"/>
    <property type="match status" value="1"/>
</dbReference>
<dbReference type="InterPro" id="IPR046357">
    <property type="entry name" value="PPIase_dom_sf"/>
</dbReference>
<comment type="similarity">
    <text evidence="2">Belongs to the FKBP-type PPIase family.</text>
</comment>
<feature type="chain" id="PRO_5035585726" description="peptidylprolyl isomerase" evidence="8">
    <location>
        <begin position="22"/>
        <end position="227"/>
    </location>
</feature>
<dbReference type="FunFam" id="3.10.50.40:FF:000045">
    <property type="entry name" value="Peptidyl-prolyl cis-trans isomerase"/>
    <property type="match status" value="1"/>
</dbReference>
<keyword evidence="6 7" id="KW-0413">Isomerase</keyword>
<sequence>MRSIARLLPFLLHSLRFLADADSTAFLAENAKKEGVKVLKSGLQYRVLRSGEGGHHPTVDSPCECHYEGTLVDGTKFDSSYDRGSPTTFAPNQVIKGWTEAMQLMVEGDKWELVIPSGLAYGSRGSPPKIPGDSTLVFTIEIINIKGNKVPAIRCNPFTKEGCDDRERVYIDKSTEKYGKDTDKLGSEKLRLEGMRYGKMKPELRDWMVKRISILENLIGGPDADEL</sequence>
<dbReference type="EMBL" id="HBFR01000513">
    <property type="protein sequence ID" value="CAD8873144.1"/>
    <property type="molecule type" value="Transcribed_RNA"/>
</dbReference>
<evidence type="ECO:0000259" key="9">
    <source>
        <dbReference type="PROSITE" id="PS50059"/>
    </source>
</evidence>
<evidence type="ECO:0000256" key="3">
    <source>
        <dbReference type="ARBA" id="ARBA00013194"/>
    </source>
</evidence>